<evidence type="ECO:0000313" key="2">
    <source>
        <dbReference type="EMBL" id="PHT32940.1"/>
    </source>
</evidence>
<reference evidence="2 3" key="1">
    <citation type="journal article" date="2017" name="Genome Biol.">
        <title>New reference genome sequences of hot pepper reveal the massive evolution of plant disease-resistance genes by retroduplication.</title>
        <authorList>
            <person name="Kim S."/>
            <person name="Park J."/>
            <person name="Yeom S.I."/>
            <person name="Kim Y.M."/>
            <person name="Seo E."/>
            <person name="Kim K.T."/>
            <person name="Kim M.S."/>
            <person name="Lee J.M."/>
            <person name="Cheong K."/>
            <person name="Shin H.S."/>
            <person name="Kim S.B."/>
            <person name="Han K."/>
            <person name="Lee J."/>
            <person name="Park M."/>
            <person name="Lee H.A."/>
            <person name="Lee H.Y."/>
            <person name="Lee Y."/>
            <person name="Oh S."/>
            <person name="Lee J.H."/>
            <person name="Choi E."/>
            <person name="Choi E."/>
            <person name="Lee S.E."/>
            <person name="Jeon J."/>
            <person name="Kim H."/>
            <person name="Choi G."/>
            <person name="Song H."/>
            <person name="Lee J."/>
            <person name="Lee S.C."/>
            <person name="Kwon J.K."/>
            <person name="Lee H.Y."/>
            <person name="Koo N."/>
            <person name="Hong Y."/>
            <person name="Kim R.W."/>
            <person name="Kang W.H."/>
            <person name="Huh J.H."/>
            <person name="Kang B.C."/>
            <person name="Yang T.J."/>
            <person name="Lee Y.H."/>
            <person name="Bennetzen J.L."/>
            <person name="Choi D."/>
        </authorList>
    </citation>
    <scope>NUCLEOTIDE SEQUENCE [LARGE SCALE GENOMIC DNA]</scope>
    <source>
        <strain evidence="3">cv. PBC81</strain>
    </source>
</reference>
<dbReference type="InterPro" id="IPR044861">
    <property type="entry name" value="IPNS-like_FE2OG_OXY"/>
</dbReference>
<organism evidence="2 3">
    <name type="scientific">Capsicum baccatum</name>
    <name type="common">Peruvian pepper</name>
    <dbReference type="NCBI Taxonomy" id="33114"/>
    <lineage>
        <taxon>Eukaryota</taxon>
        <taxon>Viridiplantae</taxon>
        <taxon>Streptophyta</taxon>
        <taxon>Embryophyta</taxon>
        <taxon>Tracheophyta</taxon>
        <taxon>Spermatophyta</taxon>
        <taxon>Magnoliopsida</taxon>
        <taxon>eudicotyledons</taxon>
        <taxon>Gunneridae</taxon>
        <taxon>Pentapetalae</taxon>
        <taxon>asterids</taxon>
        <taxon>lamiids</taxon>
        <taxon>Solanales</taxon>
        <taxon>Solanaceae</taxon>
        <taxon>Solanoideae</taxon>
        <taxon>Capsiceae</taxon>
        <taxon>Capsicum</taxon>
    </lineage>
</organism>
<name>A0A2G2VIZ3_CAPBA</name>
<dbReference type="SUPFAM" id="SSF51197">
    <property type="entry name" value="Clavaminate synthase-like"/>
    <property type="match status" value="1"/>
</dbReference>
<gene>
    <name evidence="2" type="ORF">CQW23_29277</name>
</gene>
<keyword evidence="3" id="KW-1185">Reference proteome</keyword>
<dbReference type="EMBL" id="MLFT02000012">
    <property type="protein sequence ID" value="PHT32940.1"/>
    <property type="molecule type" value="Genomic_DNA"/>
</dbReference>
<protein>
    <recommendedName>
        <fullName evidence="1">Isopenicillin N synthase-like Fe(2+) 2OG dioxygenase domain-containing protein</fullName>
    </recommendedName>
</protein>
<dbReference type="Gene3D" id="2.60.120.330">
    <property type="entry name" value="B-lactam Antibiotic, Isopenicillin N Synthase, Chain"/>
    <property type="match status" value="1"/>
</dbReference>
<feature type="domain" description="Isopenicillin N synthase-like Fe(2+) 2OG dioxygenase" evidence="1">
    <location>
        <begin position="163"/>
        <end position="258"/>
    </location>
</feature>
<comment type="caution">
    <text evidence="2">The sequence shown here is derived from an EMBL/GenBank/DDBJ whole genome shotgun (WGS) entry which is preliminary data.</text>
</comment>
<evidence type="ECO:0000259" key="1">
    <source>
        <dbReference type="Pfam" id="PF03171"/>
    </source>
</evidence>
<sequence>MGVKVPTIDFRKSSEWEKGSEKWVLVRDEVYKSLEEFGCFEALLDEDIPKEKLYDKLKELYNFNLEKKFGHSVSPDVKIGYTKYGPGTPLQERLMIDHVLKDGVIENFSKILWPDGETEFSDLMITYSKKVTEFNDIVRRMVFDKLGLKEYYLDEHKKSGDPFVVLIKYRVPEDGEKNIGVPPHTDKVISIVLSQHDMNINGLQIMEKNGQWIDVQYSKPYSYIFLVGDYLKAFTNGRLRCPLHQVIIGNEERYTVGLPIFPKEGYIIKVPEELVDEDHPLLYKPFDGSKYLPFYLSELKRGVVATLESYCGVSADTPNLC</sequence>
<dbReference type="PANTHER" id="PTHR47990">
    <property type="entry name" value="2-OXOGLUTARATE (2OG) AND FE(II)-DEPENDENT OXYGENASE SUPERFAMILY PROTEIN-RELATED"/>
    <property type="match status" value="1"/>
</dbReference>
<dbReference type="Proteomes" id="UP000224567">
    <property type="component" value="Unassembled WGS sequence"/>
</dbReference>
<dbReference type="OrthoDB" id="288590at2759"/>
<dbReference type="Pfam" id="PF03171">
    <property type="entry name" value="2OG-FeII_Oxy"/>
    <property type="match status" value="1"/>
</dbReference>
<dbReference type="InterPro" id="IPR027443">
    <property type="entry name" value="IPNS-like_sf"/>
</dbReference>
<dbReference type="InterPro" id="IPR050231">
    <property type="entry name" value="Iron_ascorbate_oxido_reductase"/>
</dbReference>
<dbReference type="AlphaFoldDB" id="A0A2G2VIZ3"/>
<evidence type="ECO:0000313" key="3">
    <source>
        <dbReference type="Proteomes" id="UP000224567"/>
    </source>
</evidence>
<proteinExistence type="predicted"/>
<reference evidence="3" key="2">
    <citation type="journal article" date="2017" name="J. Anim. Genet.">
        <title>Multiple reference genome sequences of hot pepper reveal the massive evolution of plant disease resistance genes by retroduplication.</title>
        <authorList>
            <person name="Kim S."/>
            <person name="Park J."/>
            <person name="Yeom S.-I."/>
            <person name="Kim Y.-M."/>
            <person name="Seo E."/>
            <person name="Kim K.-T."/>
            <person name="Kim M.-S."/>
            <person name="Lee J.M."/>
            <person name="Cheong K."/>
            <person name="Shin H.-S."/>
            <person name="Kim S.-B."/>
            <person name="Han K."/>
            <person name="Lee J."/>
            <person name="Park M."/>
            <person name="Lee H.-A."/>
            <person name="Lee H.-Y."/>
            <person name="Lee Y."/>
            <person name="Oh S."/>
            <person name="Lee J.H."/>
            <person name="Choi E."/>
            <person name="Choi E."/>
            <person name="Lee S.E."/>
            <person name="Jeon J."/>
            <person name="Kim H."/>
            <person name="Choi G."/>
            <person name="Song H."/>
            <person name="Lee J."/>
            <person name="Lee S.-C."/>
            <person name="Kwon J.-K."/>
            <person name="Lee H.-Y."/>
            <person name="Koo N."/>
            <person name="Hong Y."/>
            <person name="Kim R.W."/>
            <person name="Kang W.-H."/>
            <person name="Huh J.H."/>
            <person name="Kang B.-C."/>
            <person name="Yang T.-J."/>
            <person name="Lee Y.-H."/>
            <person name="Bennetzen J.L."/>
            <person name="Choi D."/>
        </authorList>
    </citation>
    <scope>NUCLEOTIDE SEQUENCE [LARGE SCALE GENOMIC DNA]</scope>
    <source>
        <strain evidence="3">cv. PBC81</strain>
    </source>
</reference>
<accession>A0A2G2VIZ3</accession>
<dbReference type="STRING" id="33114.A0A2G2VIZ3"/>